<evidence type="ECO:0000313" key="2">
    <source>
        <dbReference type="EMBL" id="CAD8055478.1"/>
    </source>
</evidence>
<dbReference type="AlphaFoldDB" id="A0A8S1KK78"/>
<organism evidence="2 3">
    <name type="scientific">Paramecium primaurelia</name>
    <dbReference type="NCBI Taxonomy" id="5886"/>
    <lineage>
        <taxon>Eukaryota</taxon>
        <taxon>Sar</taxon>
        <taxon>Alveolata</taxon>
        <taxon>Ciliophora</taxon>
        <taxon>Intramacronucleata</taxon>
        <taxon>Oligohymenophorea</taxon>
        <taxon>Peniculida</taxon>
        <taxon>Parameciidae</taxon>
        <taxon>Paramecium</taxon>
    </lineage>
</organism>
<dbReference type="Proteomes" id="UP000688137">
    <property type="component" value="Unassembled WGS sequence"/>
</dbReference>
<name>A0A8S1KK78_PARPR</name>
<proteinExistence type="predicted"/>
<keyword evidence="1" id="KW-0175">Coiled coil</keyword>
<dbReference type="EMBL" id="CAJJDM010000021">
    <property type="protein sequence ID" value="CAD8055478.1"/>
    <property type="molecule type" value="Genomic_DNA"/>
</dbReference>
<keyword evidence="3" id="KW-1185">Reference proteome</keyword>
<feature type="coiled-coil region" evidence="1">
    <location>
        <begin position="20"/>
        <end position="47"/>
    </location>
</feature>
<protein>
    <submittedName>
        <fullName evidence="2">Uncharacterized protein</fullName>
    </submittedName>
</protein>
<accession>A0A8S1KK78</accession>
<evidence type="ECO:0000256" key="1">
    <source>
        <dbReference type="SAM" id="Coils"/>
    </source>
</evidence>
<reference evidence="2" key="1">
    <citation type="submission" date="2021-01" db="EMBL/GenBank/DDBJ databases">
        <authorList>
            <consortium name="Genoscope - CEA"/>
            <person name="William W."/>
        </authorList>
    </citation>
    <scope>NUCLEOTIDE SEQUENCE</scope>
</reference>
<comment type="caution">
    <text evidence="2">The sequence shown here is derived from an EMBL/GenBank/DDBJ whole genome shotgun (WGS) entry which is preliminary data.</text>
</comment>
<gene>
    <name evidence="2" type="ORF">PPRIM_AZ9-3.1.T0230199</name>
</gene>
<evidence type="ECO:0000313" key="3">
    <source>
        <dbReference type="Proteomes" id="UP000688137"/>
    </source>
</evidence>
<sequence>MKPIKIKNNENVIPLPQRSKILYNFEIQDLQNKINNKKNQLQIVIESFENPAQFNISLLRLKVENDAQEYLEAISAFQTIEIQNPIVKERAKSWKILIFVHGKSKETYNQIIINIDILIKNNKRVFKFRQQSPKIQQQNKITNKIIQYPLTGYLERNQNQLLQRDKYLKIIQNLTGETHRKNTKKILPISTQTSRAQSSLSFQL</sequence>